<dbReference type="Proteomes" id="UP000664167">
    <property type="component" value="Unassembled WGS sequence"/>
</dbReference>
<dbReference type="AlphaFoldDB" id="A0A939FHZ8"/>
<dbReference type="GO" id="GO:0005524">
    <property type="term" value="F:ATP binding"/>
    <property type="evidence" value="ECO:0007669"/>
    <property type="project" value="UniProtKB-KW"/>
</dbReference>
<dbReference type="InterPro" id="IPR023457">
    <property type="entry name" value="Met-tRNA_synth_2"/>
</dbReference>
<keyword evidence="5" id="KW-1185">Reference proteome</keyword>
<evidence type="ECO:0000313" key="5">
    <source>
        <dbReference type="Proteomes" id="UP000664167"/>
    </source>
</evidence>
<dbReference type="PANTHER" id="PTHR43326">
    <property type="entry name" value="METHIONYL-TRNA SYNTHETASE"/>
    <property type="match status" value="1"/>
</dbReference>
<keyword evidence="1 4" id="KW-0436">Ligase</keyword>
<sequence>FVERINYDLANDLGNLLNRTVAMVNKYFDGRIQSYDGPVTAFDEPLSSFSQKTIEAYEHAIENMEFSVALSSLWQFVSRTNKYIDETAPWVLAK</sequence>
<evidence type="ECO:0000256" key="1">
    <source>
        <dbReference type="ARBA" id="ARBA00022598"/>
    </source>
</evidence>
<keyword evidence="3" id="KW-0067">ATP-binding</keyword>
<evidence type="ECO:0000313" key="4">
    <source>
        <dbReference type="EMBL" id="MBO0518426.1"/>
    </source>
</evidence>
<dbReference type="InterPro" id="IPR009080">
    <property type="entry name" value="tRNAsynth_Ia_anticodon-bd"/>
</dbReference>
<evidence type="ECO:0000256" key="2">
    <source>
        <dbReference type="ARBA" id="ARBA00022741"/>
    </source>
</evidence>
<dbReference type="PANTHER" id="PTHR43326:SF1">
    <property type="entry name" value="METHIONINE--TRNA LIGASE, MITOCHONDRIAL"/>
    <property type="match status" value="1"/>
</dbReference>
<feature type="non-terminal residue" evidence="4">
    <location>
        <position position="94"/>
    </location>
</feature>
<dbReference type="EMBL" id="JAFLRJ010001637">
    <property type="protein sequence ID" value="MBO0518426.1"/>
    <property type="molecule type" value="Genomic_DNA"/>
</dbReference>
<dbReference type="Gene3D" id="1.10.730.10">
    <property type="entry name" value="Isoleucyl-tRNA Synthetase, Domain 1"/>
    <property type="match status" value="1"/>
</dbReference>
<dbReference type="EC" id="6.1.1.10" evidence="4"/>
<dbReference type="InterPro" id="IPR041872">
    <property type="entry name" value="Anticodon_Met"/>
</dbReference>
<evidence type="ECO:0000256" key="3">
    <source>
        <dbReference type="ARBA" id="ARBA00022840"/>
    </source>
</evidence>
<protein>
    <submittedName>
        <fullName evidence="4">Methionine--tRNA ligase</fullName>
        <ecNumber evidence="4">6.1.1.10</ecNumber>
    </submittedName>
</protein>
<feature type="non-terminal residue" evidence="4">
    <location>
        <position position="1"/>
    </location>
</feature>
<reference evidence="4" key="1">
    <citation type="submission" date="2021-03" db="EMBL/GenBank/DDBJ databases">
        <title>Streptomyces poriferae sp. nov., a novel marine sponge-derived Actinobacteria species with anti-MRSA activity.</title>
        <authorList>
            <person name="Sandoval-Powers M."/>
            <person name="Kralova S."/>
            <person name="Nguyen G.-S."/>
            <person name="Fawwal D."/>
            <person name="Degnes K."/>
            <person name="Klinkenberg G."/>
            <person name="Sletta H."/>
            <person name="Wentzel A."/>
            <person name="Liles M.R."/>
        </authorList>
    </citation>
    <scope>NUCLEOTIDE SEQUENCE</scope>
    <source>
        <strain evidence="4">DSM 41794</strain>
    </source>
</reference>
<organism evidence="4 5">
    <name type="scientific">Streptomyces beijiangensis</name>
    <dbReference type="NCBI Taxonomy" id="163361"/>
    <lineage>
        <taxon>Bacteria</taxon>
        <taxon>Bacillati</taxon>
        <taxon>Actinomycetota</taxon>
        <taxon>Actinomycetes</taxon>
        <taxon>Kitasatosporales</taxon>
        <taxon>Streptomycetaceae</taxon>
        <taxon>Streptomyces</taxon>
    </lineage>
</organism>
<dbReference type="GO" id="GO:0006431">
    <property type="term" value="P:methionyl-tRNA aminoacylation"/>
    <property type="evidence" value="ECO:0007669"/>
    <property type="project" value="TreeGrafter"/>
</dbReference>
<dbReference type="SUPFAM" id="SSF47323">
    <property type="entry name" value="Anticodon-binding domain of a subclass of class I aminoacyl-tRNA synthetases"/>
    <property type="match status" value="1"/>
</dbReference>
<dbReference type="CDD" id="cd07957">
    <property type="entry name" value="Anticodon_Ia_Met"/>
    <property type="match status" value="1"/>
</dbReference>
<dbReference type="GO" id="GO:0004825">
    <property type="term" value="F:methionine-tRNA ligase activity"/>
    <property type="evidence" value="ECO:0007669"/>
    <property type="project" value="UniProtKB-EC"/>
</dbReference>
<name>A0A939FHZ8_9ACTN</name>
<keyword evidence="2" id="KW-0547">Nucleotide-binding</keyword>
<proteinExistence type="predicted"/>
<gene>
    <name evidence="4" type="ORF">J0695_43005</name>
</gene>
<comment type="caution">
    <text evidence="4">The sequence shown here is derived from an EMBL/GenBank/DDBJ whole genome shotgun (WGS) entry which is preliminary data.</text>
</comment>
<accession>A0A939FHZ8</accession>